<organism evidence="1 2">
    <name type="scientific">Eragrostis curvula</name>
    <name type="common">weeping love grass</name>
    <dbReference type="NCBI Taxonomy" id="38414"/>
    <lineage>
        <taxon>Eukaryota</taxon>
        <taxon>Viridiplantae</taxon>
        <taxon>Streptophyta</taxon>
        <taxon>Embryophyta</taxon>
        <taxon>Tracheophyta</taxon>
        <taxon>Spermatophyta</taxon>
        <taxon>Magnoliopsida</taxon>
        <taxon>Liliopsida</taxon>
        <taxon>Poales</taxon>
        <taxon>Poaceae</taxon>
        <taxon>PACMAD clade</taxon>
        <taxon>Chloridoideae</taxon>
        <taxon>Eragrostideae</taxon>
        <taxon>Eragrostidinae</taxon>
        <taxon>Eragrostis</taxon>
    </lineage>
</organism>
<dbReference type="Gramene" id="TVU21595">
    <property type="protein sequence ID" value="TVU21595"/>
    <property type="gene ID" value="EJB05_31243"/>
</dbReference>
<name>A0A5J9UD18_9POAL</name>
<keyword evidence="2" id="KW-1185">Reference proteome</keyword>
<dbReference type="GO" id="GO:0003723">
    <property type="term" value="F:RNA binding"/>
    <property type="evidence" value="ECO:0007669"/>
    <property type="project" value="TreeGrafter"/>
</dbReference>
<comment type="caution">
    <text evidence="1">The sequence shown here is derived from an EMBL/GenBank/DDBJ whole genome shotgun (WGS) entry which is preliminary data.</text>
</comment>
<dbReference type="InterPro" id="IPR036882">
    <property type="entry name" value="Alba-like_dom_sf"/>
</dbReference>
<dbReference type="AlphaFoldDB" id="A0A5J9UD18"/>
<accession>A0A5J9UD18</accession>
<evidence type="ECO:0008006" key="3">
    <source>
        <dbReference type="Google" id="ProtNLM"/>
    </source>
</evidence>
<gene>
    <name evidence="1" type="ORF">EJB05_31243</name>
</gene>
<dbReference type="Gene3D" id="3.30.110.20">
    <property type="entry name" value="Alba-like domain"/>
    <property type="match status" value="1"/>
</dbReference>
<dbReference type="Proteomes" id="UP000324897">
    <property type="component" value="Unassembled WGS sequence"/>
</dbReference>
<dbReference type="GO" id="GO:0005634">
    <property type="term" value="C:nucleus"/>
    <property type="evidence" value="ECO:0007669"/>
    <property type="project" value="TreeGrafter"/>
</dbReference>
<sequence>MSVHRADRRAARRRPYTGLAVEQHCRHPCAGLPSSSRIPTRSGDCGLREGGEDRGVVAEKTSKKLSGCRTRLLLVVDKLNAKRLVNERVAFNVYKNVAISTVVTVAEILKNNGFAVEKKIRTSTVEINDESRGRPFQKAKIEIVLGKSEQFDELMAAAAEEKEAEDGIVPFA</sequence>
<dbReference type="PANTHER" id="PTHR31947">
    <property type="entry name" value="DNA/RNA-BINDING PROTEIN ALBA 3"/>
    <property type="match status" value="1"/>
</dbReference>
<dbReference type="OrthoDB" id="1699369at2759"/>
<protein>
    <recommendedName>
        <fullName evidence="3">DNA/RNA-binding protein Alba-like domain-containing protein</fullName>
    </recommendedName>
</protein>
<evidence type="ECO:0000313" key="1">
    <source>
        <dbReference type="EMBL" id="TVU21595.1"/>
    </source>
</evidence>
<dbReference type="EMBL" id="RWGY01000026">
    <property type="protein sequence ID" value="TVU21595.1"/>
    <property type="molecule type" value="Genomic_DNA"/>
</dbReference>
<evidence type="ECO:0000313" key="2">
    <source>
        <dbReference type="Proteomes" id="UP000324897"/>
    </source>
</evidence>
<proteinExistence type="predicted"/>
<reference evidence="1 2" key="1">
    <citation type="journal article" date="2019" name="Sci. Rep.">
        <title>A high-quality genome of Eragrostis curvula grass provides insights into Poaceae evolution and supports new strategies to enhance forage quality.</title>
        <authorList>
            <person name="Carballo J."/>
            <person name="Santos B.A.C.M."/>
            <person name="Zappacosta D."/>
            <person name="Garbus I."/>
            <person name="Selva J.P."/>
            <person name="Gallo C.A."/>
            <person name="Diaz A."/>
            <person name="Albertini E."/>
            <person name="Caccamo M."/>
            <person name="Echenique V."/>
        </authorList>
    </citation>
    <scope>NUCLEOTIDE SEQUENCE [LARGE SCALE GENOMIC DNA]</scope>
    <source>
        <strain evidence="2">cv. Victoria</strain>
        <tissue evidence="1">Leaf</tissue>
    </source>
</reference>
<dbReference type="InterPro" id="IPR014560">
    <property type="entry name" value="UCP030333_Alba"/>
</dbReference>
<dbReference type="SUPFAM" id="SSF82704">
    <property type="entry name" value="AlbA-like"/>
    <property type="match status" value="1"/>
</dbReference>
<dbReference type="PANTHER" id="PTHR31947:SF14">
    <property type="entry name" value="OS01G0173100 PROTEIN"/>
    <property type="match status" value="1"/>
</dbReference>